<evidence type="ECO:0000313" key="9">
    <source>
        <dbReference type="EMBL" id="GGO65054.1"/>
    </source>
</evidence>
<dbReference type="FunFam" id="1.10.287.950:FF:000001">
    <property type="entry name" value="Methyl-accepting chemotaxis sensory transducer"/>
    <property type="match status" value="1"/>
</dbReference>
<reference evidence="9" key="2">
    <citation type="submission" date="2020-09" db="EMBL/GenBank/DDBJ databases">
        <authorList>
            <person name="Sun Q."/>
            <person name="Zhou Y."/>
        </authorList>
    </citation>
    <scope>NUCLEOTIDE SEQUENCE</scope>
    <source>
        <strain evidence="9">CGMCC 1.7086</strain>
    </source>
</reference>
<dbReference type="CDD" id="cd06225">
    <property type="entry name" value="HAMP"/>
    <property type="match status" value="1"/>
</dbReference>
<feature type="domain" description="HBM" evidence="8">
    <location>
        <begin position="34"/>
        <end position="280"/>
    </location>
</feature>
<dbReference type="Pfam" id="PF16591">
    <property type="entry name" value="HBM"/>
    <property type="match status" value="1"/>
</dbReference>
<dbReference type="InterPro" id="IPR003660">
    <property type="entry name" value="HAMP_dom"/>
</dbReference>
<evidence type="ECO:0000259" key="7">
    <source>
        <dbReference type="PROSITE" id="PS50885"/>
    </source>
</evidence>
<feature type="domain" description="Methyl-accepting transducer" evidence="6">
    <location>
        <begin position="364"/>
        <end position="600"/>
    </location>
</feature>
<evidence type="ECO:0000256" key="5">
    <source>
        <dbReference type="SAM" id="Phobius"/>
    </source>
</evidence>
<gene>
    <name evidence="9" type="ORF">GCM10010982_05940</name>
</gene>
<reference evidence="9" key="1">
    <citation type="journal article" date="2014" name="Int. J. Syst. Evol. Microbiol.">
        <title>Complete genome sequence of Corynebacterium casei LMG S-19264T (=DSM 44701T), isolated from a smear-ripened cheese.</title>
        <authorList>
            <consortium name="US DOE Joint Genome Institute (JGI-PGF)"/>
            <person name="Walter F."/>
            <person name="Albersmeier A."/>
            <person name="Kalinowski J."/>
            <person name="Ruckert C."/>
        </authorList>
    </citation>
    <scope>NUCLEOTIDE SEQUENCE</scope>
    <source>
        <strain evidence="9">CGMCC 1.7086</strain>
    </source>
</reference>
<comment type="caution">
    <text evidence="9">The sequence shown here is derived from an EMBL/GenBank/DDBJ whole genome shotgun (WGS) entry which is preliminary data.</text>
</comment>
<name>A0A918DGP6_9ALTE</name>
<keyword evidence="5" id="KW-0812">Transmembrane</keyword>
<dbReference type="PROSITE" id="PS50111">
    <property type="entry name" value="CHEMOTAXIS_TRANSDUC_2"/>
    <property type="match status" value="1"/>
</dbReference>
<feature type="transmembrane region" description="Helical" evidence="5">
    <location>
        <begin position="7"/>
        <end position="29"/>
    </location>
</feature>
<dbReference type="InterPro" id="IPR032255">
    <property type="entry name" value="HBM"/>
</dbReference>
<evidence type="ECO:0000259" key="6">
    <source>
        <dbReference type="PROSITE" id="PS50111"/>
    </source>
</evidence>
<evidence type="ECO:0000256" key="4">
    <source>
        <dbReference type="PROSITE-ProRule" id="PRU00284"/>
    </source>
</evidence>
<dbReference type="PANTHER" id="PTHR32089:SF112">
    <property type="entry name" value="LYSOZYME-LIKE PROTEIN-RELATED"/>
    <property type="match status" value="1"/>
</dbReference>
<dbReference type="SMART" id="SM01358">
    <property type="entry name" value="HBM"/>
    <property type="match status" value="1"/>
</dbReference>
<organism evidence="9 10">
    <name type="scientific">Bowmanella pacifica</name>
    <dbReference type="NCBI Taxonomy" id="502051"/>
    <lineage>
        <taxon>Bacteria</taxon>
        <taxon>Pseudomonadati</taxon>
        <taxon>Pseudomonadota</taxon>
        <taxon>Gammaproteobacteria</taxon>
        <taxon>Alteromonadales</taxon>
        <taxon>Alteromonadaceae</taxon>
        <taxon>Bowmanella</taxon>
    </lineage>
</organism>
<protein>
    <submittedName>
        <fullName evidence="9">Methyl-accepting chemotaxis protein</fullName>
    </submittedName>
</protein>
<keyword evidence="10" id="KW-1185">Reference proteome</keyword>
<dbReference type="EMBL" id="BMLS01000001">
    <property type="protein sequence ID" value="GGO65054.1"/>
    <property type="molecule type" value="Genomic_DNA"/>
</dbReference>
<dbReference type="Pfam" id="PF00672">
    <property type="entry name" value="HAMP"/>
    <property type="match status" value="1"/>
</dbReference>
<evidence type="ECO:0000256" key="2">
    <source>
        <dbReference type="ARBA" id="ARBA00023224"/>
    </source>
</evidence>
<evidence type="ECO:0000256" key="1">
    <source>
        <dbReference type="ARBA" id="ARBA00004370"/>
    </source>
</evidence>
<dbReference type="Pfam" id="PF00015">
    <property type="entry name" value="MCPsignal"/>
    <property type="match status" value="1"/>
</dbReference>
<dbReference type="Gene3D" id="1.20.1440.210">
    <property type="match status" value="2"/>
</dbReference>
<comment type="similarity">
    <text evidence="3">Belongs to the methyl-accepting chemotaxis (MCP) protein family.</text>
</comment>
<feature type="domain" description="HAMP" evidence="7">
    <location>
        <begin position="307"/>
        <end position="359"/>
    </location>
</feature>
<keyword evidence="2 4" id="KW-0807">Transducer</keyword>
<dbReference type="AlphaFoldDB" id="A0A918DGP6"/>
<evidence type="ECO:0000313" key="10">
    <source>
        <dbReference type="Proteomes" id="UP000606935"/>
    </source>
</evidence>
<dbReference type="Gene3D" id="1.10.287.950">
    <property type="entry name" value="Methyl-accepting chemotaxis protein"/>
    <property type="match status" value="1"/>
</dbReference>
<dbReference type="SMART" id="SM00304">
    <property type="entry name" value="HAMP"/>
    <property type="match status" value="1"/>
</dbReference>
<proteinExistence type="inferred from homology"/>
<dbReference type="PANTHER" id="PTHR32089">
    <property type="entry name" value="METHYL-ACCEPTING CHEMOTAXIS PROTEIN MCPB"/>
    <property type="match status" value="1"/>
</dbReference>
<accession>A0A918DGP6</accession>
<dbReference type="GO" id="GO:0016020">
    <property type="term" value="C:membrane"/>
    <property type="evidence" value="ECO:0007669"/>
    <property type="project" value="UniProtKB-SubCell"/>
</dbReference>
<dbReference type="PROSITE" id="PS51753">
    <property type="entry name" value="HBM"/>
    <property type="match status" value="1"/>
</dbReference>
<dbReference type="GO" id="GO:0007165">
    <property type="term" value="P:signal transduction"/>
    <property type="evidence" value="ECO:0007669"/>
    <property type="project" value="UniProtKB-KW"/>
</dbReference>
<dbReference type="RefSeq" id="WP_188690055.1">
    <property type="nucleotide sequence ID" value="NZ_BMLS01000001.1"/>
</dbReference>
<evidence type="ECO:0000259" key="8">
    <source>
        <dbReference type="PROSITE" id="PS51753"/>
    </source>
</evidence>
<dbReference type="PROSITE" id="PS50885">
    <property type="entry name" value="HAMP"/>
    <property type="match status" value="1"/>
</dbReference>
<keyword evidence="5" id="KW-1133">Transmembrane helix</keyword>
<dbReference type="SUPFAM" id="SSF58104">
    <property type="entry name" value="Methyl-accepting chemotaxis protein (MCP) signaling domain"/>
    <property type="match status" value="1"/>
</dbReference>
<dbReference type="GO" id="GO:0006935">
    <property type="term" value="P:chemotaxis"/>
    <property type="evidence" value="ECO:0007669"/>
    <property type="project" value="UniProtKB-ARBA"/>
</dbReference>
<keyword evidence="5" id="KW-0472">Membrane</keyword>
<dbReference type="SMART" id="SM00283">
    <property type="entry name" value="MA"/>
    <property type="match status" value="1"/>
</dbReference>
<comment type="subcellular location">
    <subcellularLocation>
        <location evidence="1">Membrane</location>
    </subcellularLocation>
</comment>
<dbReference type="InterPro" id="IPR004089">
    <property type="entry name" value="MCPsignal_dom"/>
</dbReference>
<sequence length="636" mass="69377">MTIRQKLYTALFSLTFVMLLLGIISYVMLGKLETQIKILTGLSNANTQLYQARLSQADYAITEAAHYRDGVMGYLDQAQNSLEPVLANMKVQESLRQVDAIRNNIADYRSAFNDYTQAKSDNIRSRESFDGAAQAVSRDIDAVLSAIESYFSAHQSDFAEFNRYRTAKHFKDTFNLVRVEIWKYNNKPESQQAAHILSQIDGLSKQVGHMQSIMLSDKTQTHLQGLNNSLSQYRKLFILMRDANIGVQEAFAHMLSEADSASTLATKLIGEELVIEAEVRSQVNTVTFGAVGLAMLLSAIMGVWLVRSIMNPLNQSIAFAQEIAQGNLTSNINIINNDEFGELNGAMNRSAASLRDIVGQIQQVTGVLNDSSNSVMAAVEQSNRSVQTQQMETDMLATALNEMAAATLQIAQNASQAHQESVNAEEQAKNGEQVVRLTIKAMEELASDMQSATQVVSKLDGDAANISSILGVIRGIADQTNLLALNAAIEAARAGEQGRGFSVVADEVRTLAQKTQDSIAEITTIIEVIQQGAANVVSVISQSTDKTNNVVNLTNESSDAYGSIVAAINSISEMNTQVSVGAEEQSSVVEEVNGNIMQIKNMSDQNADGLNEIQQQISEQVERSGQMEKLVGFFRV</sequence>
<dbReference type="Proteomes" id="UP000606935">
    <property type="component" value="Unassembled WGS sequence"/>
</dbReference>
<evidence type="ECO:0000256" key="3">
    <source>
        <dbReference type="ARBA" id="ARBA00029447"/>
    </source>
</evidence>
<dbReference type="CDD" id="cd11386">
    <property type="entry name" value="MCP_signal"/>
    <property type="match status" value="1"/>
</dbReference>